<sequence length="507" mass="56712">LSKLQMALRQYIKDTFSHIGTVRGFCESRSKWTDARKTELTNMTKDTDQQKLTAVLKDTLGGLEELDSFLDAVENLAVTSLHVFALENQVLHLPEGISPEDVQLAIFASRIICPHLLEFKRDPRVFFRPKLQNVEVMSYQLKKYIETTQNICELQKSSFSDFCLKTNDETLVDLHVDLSEDDIQRMLCHINELKEIRMNRHFRTVFLFQGVSCSDFMREFSGRQSGMRQSLRDVEQNAVQLDRMNKRAKISSVAGSSVGAAGGVLSIVGLALSPFTAGLSLGLIIGGTTLGITSGVNSVVTASTEVLVNRSSKKKADESFKSFMNDVQSIQDCLDVVSAQPAVNIHRWKDIKLVKLKAAVSVLSQTKLLVTDIRYLRRGRALRNIARVTLETQDVGQTAVKGSLALTKSGRRMAIGLNALFLGVDVFFICHDSISLAKGNETEVSRLIRARAALWSSEMGSWQKIYDFLRRGEPTSEEKETNHDVVESDPIESIYLSYVTMRICLNT</sequence>
<organism evidence="3 4">
    <name type="scientific">Cyclopterus lumpus</name>
    <name type="common">Lumpsucker</name>
    <dbReference type="NCBI Taxonomy" id="8103"/>
    <lineage>
        <taxon>Eukaryota</taxon>
        <taxon>Metazoa</taxon>
        <taxon>Chordata</taxon>
        <taxon>Craniata</taxon>
        <taxon>Vertebrata</taxon>
        <taxon>Euteleostomi</taxon>
        <taxon>Actinopterygii</taxon>
        <taxon>Neopterygii</taxon>
        <taxon>Teleostei</taxon>
        <taxon>Neoteleostei</taxon>
        <taxon>Acanthomorphata</taxon>
        <taxon>Eupercaria</taxon>
        <taxon>Perciformes</taxon>
        <taxon>Cottioidei</taxon>
        <taxon>Cottales</taxon>
        <taxon>Cyclopteridae</taxon>
        <taxon>Cyclopterus</taxon>
    </lineage>
</organism>
<dbReference type="GO" id="GO:0005576">
    <property type="term" value="C:extracellular region"/>
    <property type="evidence" value="ECO:0007669"/>
    <property type="project" value="InterPro"/>
</dbReference>
<evidence type="ECO:0000313" key="4">
    <source>
        <dbReference type="Proteomes" id="UP000694565"/>
    </source>
</evidence>
<evidence type="ECO:0000256" key="1">
    <source>
        <dbReference type="ARBA" id="ARBA00010090"/>
    </source>
</evidence>
<dbReference type="AlphaFoldDB" id="A0A8C2WA22"/>
<reference evidence="3" key="2">
    <citation type="submission" date="2025-09" db="UniProtKB">
        <authorList>
            <consortium name="Ensembl"/>
        </authorList>
    </citation>
    <scope>IDENTIFICATION</scope>
</reference>
<evidence type="ECO:0000313" key="3">
    <source>
        <dbReference type="Ensembl" id="ENSCLMP00005000336.1"/>
    </source>
</evidence>
<dbReference type="GO" id="GO:0008289">
    <property type="term" value="F:lipid binding"/>
    <property type="evidence" value="ECO:0007669"/>
    <property type="project" value="InterPro"/>
</dbReference>
<keyword evidence="2" id="KW-0812">Transmembrane</keyword>
<dbReference type="Proteomes" id="UP000694565">
    <property type="component" value="Unplaced"/>
</dbReference>
<protein>
    <submittedName>
        <fullName evidence="3">Apolipoprotein L</fullName>
    </submittedName>
</protein>
<evidence type="ECO:0000256" key="2">
    <source>
        <dbReference type="SAM" id="Phobius"/>
    </source>
</evidence>
<accession>A0A8C2WA22</accession>
<dbReference type="PANTHER" id="PTHR14096">
    <property type="entry name" value="APOLIPOPROTEIN L"/>
    <property type="match status" value="1"/>
</dbReference>
<dbReference type="PANTHER" id="PTHR14096:SF57">
    <property type="entry name" value="APOLIPOPROTEIN L4"/>
    <property type="match status" value="1"/>
</dbReference>
<feature type="transmembrane region" description="Helical" evidence="2">
    <location>
        <begin position="253"/>
        <end position="275"/>
    </location>
</feature>
<keyword evidence="2" id="KW-1133">Transmembrane helix</keyword>
<dbReference type="GO" id="GO:0016020">
    <property type="term" value="C:membrane"/>
    <property type="evidence" value="ECO:0007669"/>
    <property type="project" value="TreeGrafter"/>
</dbReference>
<dbReference type="Ensembl" id="ENSCLMT00005000351.1">
    <property type="protein sequence ID" value="ENSCLMP00005000336.1"/>
    <property type="gene ID" value="ENSCLMG00005000256.1"/>
</dbReference>
<dbReference type="Pfam" id="PF05461">
    <property type="entry name" value="ApoL"/>
    <property type="match status" value="1"/>
</dbReference>
<keyword evidence="2" id="KW-0472">Membrane</keyword>
<dbReference type="InterPro" id="IPR008405">
    <property type="entry name" value="ApoL"/>
</dbReference>
<feature type="transmembrane region" description="Helical" evidence="2">
    <location>
        <begin position="281"/>
        <end position="308"/>
    </location>
</feature>
<dbReference type="GO" id="GO:0042157">
    <property type="term" value="P:lipoprotein metabolic process"/>
    <property type="evidence" value="ECO:0007669"/>
    <property type="project" value="InterPro"/>
</dbReference>
<comment type="similarity">
    <text evidence="1">Belongs to the apolipoprotein L family.</text>
</comment>
<name>A0A8C2WA22_CYCLU</name>
<dbReference type="GO" id="GO:0006869">
    <property type="term" value="P:lipid transport"/>
    <property type="evidence" value="ECO:0007669"/>
    <property type="project" value="InterPro"/>
</dbReference>
<dbReference type="GeneTree" id="ENSGT01030000234599"/>
<keyword evidence="4" id="KW-1185">Reference proteome</keyword>
<reference evidence="3" key="1">
    <citation type="submission" date="2025-08" db="UniProtKB">
        <authorList>
            <consortium name="Ensembl"/>
        </authorList>
    </citation>
    <scope>IDENTIFICATION</scope>
</reference>
<proteinExistence type="inferred from homology"/>